<organism evidence="2 3">
    <name type="scientific">Metamycoplasma alkalescens</name>
    <dbReference type="NCBI Taxonomy" id="45363"/>
    <lineage>
        <taxon>Bacteria</taxon>
        <taxon>Bacillati</taxon>
        <taxon>Mycoplasmatota</taxon>
        <taxon>Mycoplasmoidales</taxon>
        <taxon>Metamycoplasmataceae</taxon>
        <taxon>Metamycoplasma</taxon>
    </lineage>
</organism>
<evidence type="ECO:0000313" key="3">
    <source>
        <dbReference type="Proteomes" id="UP000259864"/>
    </source>
</evidence>
<feature type="non-terminal residue" evidence="2">
    <location>
        <position position="58"/>
    </location>
</feature>
<reference evidence="2" key="1">
    <citation type="submission" date="2018-06" db="EMBL/GenBank/DDBJ databases">
        <authorList>
            <consortium name="Pathogen Informatics"/>
            <person name="Doyle S."/>
        </authorList>
    </citation>
    <scope>NUCLEOTIDE SEQUENCE</scope>
    <source>
        <strain evidence="2">NCTC10135</strain>
    </source>
</reference>
<protein>
    <submittedName>
        <fullName evidence="2">Uncharacterized protein</fullName>
    </submittedName>
</protein>
<name>A0A3B0PFB8_9BACT</name>
<dbReference type="EMBL" id="LS991949">
    <property type="protein sequence ID" value="SYV90123.1"/>
    <property type="molecule type" value="Genomic_DNA"/>
</dbReference>
<sequence>MLNQYKKLINKNHFLILDDTSNKITYPVSVLSEKIKKIISYCYGENIKLVVTGDGASW</sequence>
<evidence type="ECO:0000313" key="2">
    <source>
        <dbReference type="EMBL" id="SYV90206.1"/>
    </source>
</evidence>
<evidence type="ECO:0000313" key="1">
    <source>
        <dbReference type="EMBL" id="SYV90123.1"/>
    </source>
</evidence>
<dbReference type="EMBL" id="LS991949">
    <property type="protein sequence ID" value="SYV90206.1"/>
    <property type="molecule type" value="Genomic_DNA"/>
</dbReference>
<accession>A0A3B0PFB8</accession>
<proteinExistence type="predicted"/>
<gene>
    <name evidence="1" type="ORF">NCTC10135_00640</name>
    <name evidence="2" type="ORF">NCTC10135_00724</name>
</gene>
<dbReference type="STRING" id="1188234.MALK_6390"/>
<dbReference type="Proteomes" id="UP000259864">
    <property type="component" value="Chromosome 1"/>
</dbReference>
<dbReference type="KEGG" id="mala:NCTC10135_00724"/>
<reference evidence="3" key="2">
    <citation type="submission" date="2018-06" db="EMBL/GenBank/DDBJ databases">
        <authorList>
            <consortium name="Pathogen Informatics"/>
        </authorList>
    </citation>
    <scope>NUCLEOTIDE SEQUENCE [LARGE SCALE GENOMIC DNA]</scope>
    <source>
        <strain evidence="3">NCTC10135</strain>
    </source>
</reference>
<dbReference type="AlphaFoldDB" id="A0A3B0PFB8"/>
<dbReference type="KEGG" id="mala:NCTC10135_00640"/>